<name>A0A645BRG6_9ZZZZ</name>
<comment type="caution">
    <text evidence="1">The sequence shown here is derived from an EMBL/GenBank/DDBJ whole genome shotgun (WGS) entry which is preliminary data.</text>
</comment>
<reference evidence="1" key="1">
    <citation type="submission" date="2019-08" db="EMBL/GenBank/DDBJ databases">
        <authorList>
            <person name="Kucharzyk K."/>
            <person name="Murdoch R.W."/>
            <person name="Higgins S."/>
            <person name="Loffler F."/>
        </authorList>
    </citation>
    <scope>NUCLEOTIDE SEQUENCE</scope>
</reference>
<gene>
    <name evidence="1" type="ORF">SDC9_111290</name>
</gene>
<protein>
    <submittedName>
        <fullName evidence="1">Uncharacterized protein</fullName>
    </submittedName>
</protein>
<organism evidence="1">
    <name type="scientific">bioreactor metagenome</name>
    <dbReference type="NCBI Taxonomy" id="1076179"/>
    <lineage>
        <taxon>unclassified sequences</taxon>
        <taxon>metagenomes</taxon>
        <taxon>ecological metagenomes</taxon>
    </lineage>
</organism>
<evidence type="ECO:0000313" key="1">
    <source>
        <dbReference type="EMBL" id="MPM64404.1"/>
    </source>
</evidence>
<dbReference type="AlphaFoldDB" id="A0A645BRG6"/>
<dbReference type="EMBL" id="VSSQ01019932">
    <property type="protein sequence ID" value="MPM64404.1"/>
    <property type="molecule type" value="Genomic_DNA"/>
</dbReference>
<accession>A0A645BRG6</accession>
<proteinExistence type="predicted"/>
<sequence>MRLQYKETNSHRTESFTQQLMISGKELLESNKIPQRFTHFLSVDSDHIVMHPVLHRIFSKGCARLGNFTLMVGKHQVHSTSMNIEFFTEIFRSHGRTFHMPSGEAFAPRSVPAHNVFRRSLFPQCKIYAATFLALSIEVTCSLKHIINISS</sequence>